<dbReference type="AlphaFoldDB" id="A0AA38Y9K3"/>
<dbReference type="Gene3D" id="3.40.710.10">
    <property type="entry name" value="DD-peptidase/beta-lactamase superfamily"/>
    <property type="match status" value="1"/>
</dbReference>
<dbReference type="PANTHER" id="PTHR43319:SF3">
    <property type="entry name" value="BETA-LACTAMASE-RELATED DOMAIN-CONTAINING PROTEIN"/>
    <property type="match status" value="1"/>
</dbReference>
<dbReference type="PANTHER" id="PTHR43319">
    <property type="entry name" value="BETA-LACTAMASE-RELATED"/>
    <property type="match status" value="1"/>
</dbReference>
<dbReference type="InterPro" id="IPR012338">
    <property type="entry name" value="Beta-lactam/transpept-like"/>
</dbReference>
<name>A0AA38Y9K3_9EURO</name>
<sequence length="386" mass="42148">MAKAQGECHPCFDALRAELEKQIASGDELGASIVLNVDGTNVVDIWAGYTDEARTKPWTKDTITNVWSCTKTVATLAALLQVSRGKLDLDAPVAQYWPEFAQNGKEKVLVRHFLSHTAGLPGWTEPITVEELCDLKVSTDRLEKQAPVWEPGRVSGYHAISQGHLIGELIRRTSGKTMKQFVADEIAGPLQADFQIGAVEEDWSRIAPIIPAPTMPIDFASLDPKSPTFMAFANPPLDATWALRPKWRRADLSGANGHANARSLVRILSSITKGGTNDGVEILTPQIIEKIFEVQADGMDVVDQVPLRSGIGYGLTGGTTSQSIDWLPQGRVCFWGGWGGSLILMDLDRKVTFSYVMNKMGSGIFGSERTEAYTRIVYKALGVEGF</sequence>
<proteinExistence type="predicted"/>
<gene>
    <name evidence="2" type="ORF">H2204_003345</name>
</gene>
<dbReference type="Pfam" id="PF00144">
    <property type="entry name" value="Beta-lactamase"/>
    <property type="match status" value="1"/>
</dbReference>
<evidence type="ECO:0000259" key="1">
    <source>
        <dbReference type="Pfam" id="PF00144"/>
    </source>
</evidence>
<keyword evidence="3" id="KW-1185">Reference proteome</keyword>
<dbReference type="InterPro" id="IPR001466">
    <property type="entry name" value="Beta-lactam-related"/>
</dbReference>
<feature type="domain" description="Beta-lactamase-related" evidence="1">
    <location>
        <begin position="19"/>
        <end position="363"/>
    </location>
</feature>
<evidence type="ECO:0000313" key="3">
    <source>
        <dbReference type="Proteomes" id="UP001172681"/>
    </source>
</evidence>
<dbReference type="SUPFAM" id="SSF56601">
    <property type="entry name" value="beta-lactamase/transpeptidase-like"/>
    <property type="match status" value="1"/>
</dbReference>
<protein>
    <recommendedName>
        <fullName evidence="1">Beta-lactamase-related domain-containing protein</fullName>
    </recommendedName>
</protein>
<dbReference type="EMBL" id="JAPDRN010000015">
    <property type="protein sequence ID" value="KAJ9640120.1"/>
    <property type="molecule type" value="Genomic_DNA"/>
</dbReference>
<reference evidence="2" key="1">
    <citation type="submission" date="2022-10" db="EMBL/GenBank/DDBJ databases">
        <title>Culturing micro-colonial fungi from biological soil crusts in the Mojave desert and describing Neophaeococcomyces mojavensis, and introducing the new genera and species Taxawa tesnikishii.</title>
        <authorList>
            <person name="Kurbessoian T."/>
            <person name="Stajich J.E."/>
        </authorList>
    </citation>
    <scope>NUCLEOTIDE SEQUENCE</scope>
    <source>
        <strain evidence="2">TK_35</strain>
    </source>
</reference>
<dbReference type="InterPro" id="IPR052907">
    <property type="entry name" value="Beta-lactamase/esterase"/>
</dbReference>
<dbReference type="Proteomes" id="UP001172681">
    <property type="component" value="Unassembled WGS sequence"/>
</dbReference>
<accession>A0AA38Y9K3</accession>
<comment type="caution">
    <text evidence="2">The sequence shown here is derived from an EMBL/GenBank/DDBJ whole genome shotgun (WGS) entry which is preliminary data.</text>
</comment>
<organism evidence="2 3">
    <name type="scientific">Knufia peltigerae</name>
    <dbReference type="NCBI Taxonomy" id="1002370"/>
    <lineage>
        <taxon>Eukaryota</taxon>
        <taxon>Fungi</taxon>
        <taxon>Dikarya</taxon>
        <taxon>Ascomycota</taxon>
        <taxon>Pezizomycotina</taxon>
        <taxon>Eurotiomycetes</taxon>
        <taxon>Chaetothyriomycetidae</taxon>
        <taxon>Chaetothyriales</taxon>
        <taxon>Trichomeriaceae</taxon>
        <taxon>Knufia</taxon>
    </lineage>
</organism>
<evidence type="ECO:0000313" key="2">
    <source>
        <dbReference type="EMBL" id="KAJ9640120.1"/>
    </source>
</evidence>